<evidence type="ECO:0008006" key="11">
    <source>
        <dbReference type="Google" id="ProtNLM"/>
    </source>
</evidence>
<feature type="active site" description="Charge relay system" evidence="5">
    <location>
        <position position="648"/>
    </location>
</feature>
<comment type="caution">
    <text evidence="9">The sequence shown here is derived from an EMBL/GenBank/DDBJ whole genome shotgun (WGS) entry which is preliminary data.</text>
</comment>
<dbReference type="InterPro" id="IPR000209">
    <property type="entry name" value="Peptidase_S8/S53_dom"/>
</dbReference>
<keyword evidence="10" id="KW-1185">Reference proteome</keyword>
<feature type="active site" description="Charge relay system" evidence="5">
    <location>
        <position position="607"/>
    </location>
</feature>
<proteinExistence type="inferred from homology"/>
<gene>
    <name evidence="9" type="ORF">FAUST_10807</name>
</gene>
<protein>
    <recommendedName>
        <fullName evidence="11">Peptidase S8/S53 domain-containing protein</fullName>
    </recommendedName>
</protein>
<evidence type="ECO:0000256" key="3">
    <source>
        <dbReference type="ARBA" id="ARBA00022801"/>
    </source>
</evidence>
<evidence type="ECO:0000256" key="2">
    <source>
        <dbReference type="ARBA" id="ARBA00022670"/>
    </source>
</evidence>
<keyword evidence="4 5" id="KW-0720">Serine protease</keyword>
<sequence>MNNAREVTTTWQALKTIHPFFVNAESVPNEGDIDRGFYGPLGAHDKDRLEIDINLIEKYLTSNNTSLEIINIEDFIEDGTYLLNLDNSLQKLLHEFEDLIESDILQETLPPILEPKSFSLFPKLAAIWKIIQMPQESSSYDDTSDISDVSDIDIGTESSWSRKHLLTPLERVEMYIQFPRDLEKIGVLRRTINQFKMSIEGTGLGSVTGTWIAGFQLREWDSDELEEIFNAHEFASACTSLFTQMADDRACGTPHIVKLELSGFKEDQLKMDIRTCKGADWVSAIFTVLLGEPLEEIFSFGHICSPTPTDNAKADALHVAFNLEGMWITNSNTKNEQHSLAGGQHSLDYHLTHDTKLTLKQRRLVGVLLAASLFKLSDSPWIQQHLYPDCIFVPSPATKQLRRWFPRIYCTLEPRQDAGLQSDKIAAFGILVLELEVNRRAYWVDDDTKPWNGKRSNRERLSQILYVWKDDVTDDYRRIADACLDFDNLVDDLHNSDIVTERKELAVIYRHILEPLFKCSMSSFGELKPIFEGMLGGSRLLAPPISKSSDMTVLFDDDNDAASVTDKQSATEFMRELQPFLRMINSVRESVKPYEPIKKEIRIAVLDSGIDDHQPHMRSAIATSRINFRLSKSFVGDPDSWQEDSYGHGTHVTQLLLKTAPAAEIVVIKICTNKIIDAESMPRIAEAIDWAVDKCDAHIISMSFGFHEEDDLIETALDKALGKGKLIMAAASNNGGLSGRSRPARRDGVLCIHATDGKGNKGNMNPSPLVNKSNFATLGVSIPLRWNGTDVWKSGTSFAVPIAVGIAADILELAQHKCTKLSPHKLRALYQKRGMEEIFRAMATPRDGYDFVFPGSQWAIQAEAVSMIQKIMRKM</sequence>
<dbReference type="InterPro" id="IPR023827">
    <property type="entry name" value="Peptidase_S8_Asp-AS"/>
</dbReference>
<evidence type="ECO:0000256" key="6">
    <source>
        <dbReference type="RuleBase" id="RU003355"/>
    </source>
</evidence>
<dbReference type="Pfam" id="PF24476">
    <property type="entry name" value="DUF7580"/>
    <property type="match status" value="1"/>
</dbReference>
<dbReference type="PROSITE" id="PS00138">
    <property type="entry name" value="SUBTILASE_SER"/>
    <property type="match status" value="1"/>
</dbReference>
<organism evidence="9 10">
    <name type="scientific">Fusarium austroamericanum</name>
    <dbReference type="NCBI Taxonomy" id="282268"/>
    <lineage>
        <taxon>Eukaryota</taxon>
        <taxon>Fungi</taxon>
        <taxon>Dikarya</taxon>
        <taxon>Ascomycota</taxon>
        <taxon>Pezizomycotina</taxon>
        <taxon>Sordariomycetes</taxon>
        <taxon>Hypocreomycetidae</taxon>
        <taxon>Hypocreales</taxon>
        <taxon>Nectriaceae</taxon>
        <taxon>Fusarium</taxon>
    </lineage>
</organism>
<dbReference type="SUPFAM" id="SSF52743">
    <property type="entry name" value="Subtilisin-like"/>
    <property type="match status" value="1"/>
</dbReference>
<reference evidence="9 10" key="1">
    <citation type="submission" date="2020-02" db="EMBL/GenBank/DDBJ databases">
        <title>Identification and distribution of gene clusters putatively required for synthesis of sphingolipid metabolism inhibitors in phylogenetically diverse species of the filamentous fungus Fusarium.</title>
        <authorList>
            <person name="Kim H.-S."/>
            <person name="Busman M."/>
            <person name="Brown D.W."/>
            <person name="Divon H."/>
            <person name="Uhlig S."/>
            <person name="Proctor R.H."/>
        </authorList>
    </citation>
    <scope>NUCLEOTIDE SEQUENCE [LARGE SCALE GENOMIC DNA]</scope>
    <source>
        <strain evidence="9 10">NRRL 2903</strain>
    </source>
</reference>
<dbReference type="InterPro" id="IPR015500">
    <property type="entry name" value="Peptidase_S8_subtilisin-rel"/>
</dbReference>
<evidence type="ECO:0000259" key="7">
    <source>
        <dbReference type="Pfam" id="PF00082"/>
    </source>
</evidence>
<feature type="active site" description="Charge relay system" evidence="5">
    <location>
        <position position="797"/>
    </location>
</feature>
<name>A0AAN5Z0J9_FUSAU</name>
<dbReference type="AlphaFoldDB" id="A0AAN5Z0J9"/>
<dbReference type="EMBL" id="JAAMOD010000439">
    <property type="protein sequence ID" value="KAF5228833.1"/>
    <property type="molecule type" value="Genomic_DNA"/>
</dbReference>
<dbReference type="InterPro" id="IPR036852">
    <property type="entry name" value="Peptidase_S8/S53_dom_sf"/>
</dbReference>
<accession>A0AAN5Z0J9</accession>
<comment type="similarity">
    <text evidence="1 5 6">Belongs to the peptidase S8 family.</text>
</comment>
<dbReference type="Pfam" id="PF00082">
    <property type="entry name" value="Peptidase_S8"/>
    <property type="match status" value="1"/>
</dbReference>
<feature type="domain" description="Peptidase S8/S53" evidence="7">
    <location>
        <begin position="599"/>
        <end position="830"/>
    </location>
</feature>
<dbReference type="GO" id="GO:0006508">
    <property type="term" value="P:proteolysis"/>
    <property type="evidence" value="ECO:0007669"/>
    <property type="project" value="UniProtKB-KW"/>
</dbReference>
<evidence type="ECO:0000256" key="5">
    <source>
        <dbReference type="PROSITE-ProRule" id="PRU01240"/>
    </source>
</evidence>
<dbReference type="GO" id="GO:0004252">
    <property type="term" value="F:serine-type endopeptidase activity"/>
    <property type="evidence" value="ECO:0007669"/>
    <property type="project" value="UniProtKB-UniRule"/>
</dbReference>
<evidence type="ECO:0000256" key="1">
    <source>
        <dbReference type="ARBA" id="ARBA00011073"/>
    </source>
</evidence>
<evidence type="ECO:0000256" key="4">
    <source>
        <dbReference type="ARBA" id="ARBA00022825"/>
    </source>
</evidence>
<evidence type="ECO:0000313" key="9">
    <source>
        <dbReference type="EMBL" id="KAF5228833.1"/>
    </source>
</evidence>
<dbReference type="CDD" id="cd00306">
    <property type="entry name" value="Peptidases_S8_S53"/>
    <property type="match status" value="1"/>
</dbReference>
<keyword evidence="2 5" id="KW-0645">Protease</keyword>
<dbReference type="InterPro" id="IPR023828">
    <property type="entry name" value="Peptidase_S8_Ser-AS"/>
</dbReference>
<dbReference type="Proteomes" id="UP000537989">
    <property type="component" value="Unassembled WGS sequence"/>
</dbReference>
<dbReference type="PROSITE" id="PS00136">
    <property type="entry name" value="SUBTILASE_ASP"/>
    <property type="match status" value="1"/>
</dbReference>
<feature type="domain" description="DUF7580" evidence="8">
    <location>
        <begin position="235"/>
        <end position="516"/>
    </location>
</feature>
<dbReference type="Gene3D" id="3.40.50.200">
    <property type="entry name" value="Peptidase S8/S53 domain"/>
    <property type="match status" value="1"/>
</dbReference>
<evidence type="ECO:0000259" key="8">
    <source>
        <dbReference type="Pfam" id="PF24476"/>
    </source>
</evidence>
<dbReference type="InterPro" id="IPR056002">
    <property type="entry name" value="DUF7580"/>
</dbReference>
<evidence type="ECO:0000313" key="10">
    <source>
        <dbReference type="Proteomes" id="UP000537989"/>
    </source>
</evidence>
<dbReference type="InterPro" id="IPR050131">
    <property type="entry name" value="Peptidase_S8_subtilisin-like"/>
</dbReference>
<keyword evidence="3 5" id="KW-0378">Hydrolase</keyword>
<dbReference type="PRINTS" id="PR00723">
    <property type="entry name" value="SUBTILISIN"/>
</dbReference>
<dbReference type="PANTHER" id="PTHR43806">
    <property type="entry name" value="PEPTIDASE S8"/>
    <property type="match status" value="1"/>
</dbReference>
<dbReference type="PANTHER" id="PTHR43806:SF11">
    <property type="entry name" value="CEREVISIN-RELATED"/>
    <property type="match status" value="1"/>
</dbReference>
<dbReference type="PROSITE" id="PS51892">
    <property type="entry name" value="SUBTILASE"/>
    <property type="match status" value="1"/>
</dbReference>